<feature type="transmembrane region" description="Helical" evidence="1">
    <location>
        <begin position="96"/>
        <end position="118"/>
    </location>
</feature>
<keyword evidence="1" id="KW-1133">Transmembrane helix</keyword>
<proteinExistence type="predicted"/>
<dbReference type="AlphaFoldDB" id="A0AAE3YI94"/>
<feature type="transmembrane region" description="Helical" evidence="1">
    <location>
        <begin position="6"/>
        <end position="25"/>
    </location>
</feature>
<keyword evidence="3" id="KW-1185">Reference proteome</keyword>
<dbReference type="EMBL" id="JAVDUI010000001">
    <property type="protein sequence ID" value="MDR6892654.1"/>
    <property type="molecule type" value="Genomic_DNA"/>
</dbReference>
<dbReference type="RefSeq" id="WP_309852008.1">
    <property type="nucleotide sequence ID" value="NZ_BAAAIU010000039.1"/>
</dbReference>
<accession>A0AAE3YI94</accession>
<evidence type="ECO:0000313" key="3">
    <source>
        <dbReference type="Proteomes" id="UP001247307"/>
    </source>
</evidence>
<feature type="transmembrane region" description="Helical" evidence="1">
    <location>
        <begin position="69"/>
        <end position="89"/>
    </location>
</feature>
<evidence type="ECO:0000313" key="2">
    <source>
        <dbReference type="EMBL" id="MDR6892654.1"/>
    </source>
</evidence>
<dbReference type="Proteomes" id="UP001247307">
    <property type="component" value="Unassembled WGS sequence"/>
</dbReference>
<comment type="caution">
    <text evidence="2">The sequence shown here is derived from an EMBL/GenBank/DDBJ whole genome shotgun (WGS) entry which is preliminary data.</text>
</comment>
<protein>
    <submittedName>
        <fullName evidence="2">Drug/metabolite transporter (DMT)-like permease</fullName>
    </submittedName>
</protein>
<reference evidence="2" key="1">
    <citation type="submission" date="2023-07" db="EMBL/GenBank/DDBJ databases">
        <title>Sequencing the genomes of 1000 actinobacteria strains.</title>
        <authorList>
            <person name="Klenk H.-P."/>
        </authorList>
    </citation>
    <scope>NUCLEOTIDE SEQUENCE</scope>
    <source>
        <strain evidence="2">DSM 13988</strain>
    </source>
</reference>
<evidence type="ECO:0000256" key="1">
    <source>
        <dbReference type="SAM" id="Phobius"/>
    </source>
</evidence>
<keyword evidence="1" id="KW-0812">Transmembrane</keyword>
<name>A0AAE3YI94_9MICC</name>
<feature type="transmembrane region" description="Helical" evidence="1">
    <location>
        <begin position="37"/>
        <end position="57"/>
    </location>
</feature>
<keyword evidence="1" id="KW-0472">Membrane</keyword>
<sequence length="125" mass="13475">MFDLWFWVMAVVGTLCAAAGIWFALRNDPPNDVTIVAAGLVFLATVVYAAASVIRPLVGDPATGNVAEFWAYMLTQLVLPVGGIWWSLVERTRWSNLVLAAVGLVGIVMAARMNQIWYGVAGYGA</sequence>
<organism evidence="2 3">
    <name type="scientific">Falsarthrobacter nasiphocae</name>
    <dbReference type="NCBI Taxonomy" id="189863"/>
    <lineage>
        <taxon>Bacteria</taxon>
        <taxon>Bacillati</taxon>
        <taxon>Actinomycetota</taxon>
        <taxon>Actinomycetes</taxon>
        <taxon>Micrococcales</taxon>
        <taxon>Micrococcaceae</taxon>
        <taxon>Falsarthrobacter</taxon>
    </lineage>
</organism>
<gene>
    <name evidence="2" type="ORF">J2S35_001594</name>
</gene>